<proteinExistence type="predicted"/>
<dbReference type="Proteomes" id="UP000256970">
    <property type="component" value="Unassembled WGS sequence"/>
</dbReference>
<dbReference type="PANTHER" id="PTHR36035:SF1">
    <property type="entry name" value="PROTEIN DISULFIDE-ISOMERASE SCO2"/>
    <property type="match status" value="1"/>
</dbReference>
<gene>
    <name evidence="1" type="ORF">BQ4739_LOCUS19609</name>
</gene>
<dbReference type="PANTHER" id="PTHR36035">
    <property type="entry name" value="PROTEIN DISULFIDE-ISOMERASE SCO2"/>
    <property type="match status" value="1"/>
</dbReference>
<reference evidence="1 2" key="1">
    <citation type="submission" date="2016-10" db="EMBL/GenBank/DDBJ databases">
        <authorList>
            <person name="Cai Z."/>
        </authorList>
    </citation>
    <scope>NUCLEOTIDE SEQUENCE [LARGE SCALE GENOMIC DNA]</scope>
</reference>
<protein>
    <submittedName>
        <fullName evidence="1">Uncharacterized protein</fullName>
    </submittedName>
</protein>
<dbReference type="EMBL" id="FNXT01001364">
    <property type="protein sequence ID" value="SZX79330.1"/>
    <property type="molecule type" value="Genomic_DNA"/>
</dbReference>
<name>A0A383WPE5_TETOB</name>
<organism evidence="1 2">
    <name type="scientific">Tetradesmus obliquus</name>
    <name type="common">Green alga</name>
    <name type="synonym">Acutodesmus obliquus</name>
    <dbReference type="NCBI Taxonomy" id="3088"/>
    <lineage>
        <taxon>Eukaryota</taxon>
        <taxon>Viridiplantae</taxon>
        <taxon>Chlorophyta</taxon>
        <taxon>core chlorophytes</taxon>
        <taxon>Chlorophyceae</taxon>
        <taxon>CS clade</taxon>
        <taxon>Sphaeropleales</taxon>
        <taxon>Scenedesmaceae</taxon>
        <taxon>Tetradesmus</taxon>
    </lineage>
</organism>
<accession>A0A383WPE5</accession>
<dbReference type="InterPro" id="IPR037477">
    <property type="entry name" value="SCO2"/>
</dbReference>
<evidence type="ECO:0000313" key="1">
    <source>
        <dbReference type="EMBL" id="SZX79330.1"/>
    </source>
</evidence>
<evidence type="ECO:0000313" key="2">
    <source>
        <dbReference type="Proteomes" id="UP000256970"/>
    </source>
</evidence>
<dbReference type="AlphaFoldDB" id="A0A383WPE5"/>
<sequence>MLSQQLLGRPLRLVAGPNRSCRYVCRSLHHHDPFPERRWPVSEGLPLSLFHPYKKLPPEGTTVPADEELCDPEEENCKTVLHVYEARCTICDGTGWARAPTNGRRGHLGTCMTCHGLGYVRRTTSRFCPDDPDKHMTINRPLTWNGKFAARFTPINIDRTLGNKGGSSNGSSNGSGSSSSNSSAPGQSMR</sequence>
<keyword evidence="2" id="KW-1185">Reference proteome</keyword>